<evidence type="ECO:0000313" key="1">
    <source>
        <dbReference type="EMBL" id="SOB58952.1"/>
    </source>
</evidence>
<organism evidence="1 2">
    <name type="scientific">Pseudodesulfovibrio profundus</name>
    <dbReference type="NCBI Taxonomy" id="57320"/>
    <lineage>
        <taxon>Bacteria</taxon>
        <taxon>Pseudomonadati</taxon>
        <taxon>Thermodesulfobacteriota</taxon>
        <taxon>Desulfovibrionia</taxon>
        <taxon>Desulfovibrionales</taxon>
        <taxon>Desulfovibrionaceae</taxon>
    </lineage>
</organism>
<proteinExistence type="predicted"/>
<dbReference type="KEGG" id="pprf:DPRO_2048"/>
<dbReference type="Proteomes" id="UP000219215">
    <property type="component" value="Chromosome DPRO"/>
</dbReference>
<dbReference type="RefSeq" id="WP_097011908.1">
    <property type="nucleotide sequence ID" value="NZ_LT907975.1"/>
</dbReference>
<protein>
    <submittedName>
        <fullName evidence="1">Uncharacterized protein</fullName>
    </submittedName>
</protein>
<reference evidence="2" key="1">
    <citation type="submission" date="2017-09" db="EMBL/GenBank/DDBJ databases">
        <authorList>
            <person name="Regsiter A."/>
            <person name="William W."/>
        </authorList>
    </citation>
    <scope>NUCLEOTIDE SEQUENCE [LARGE SCALE GENOMIC DNA]</scope>
    <source>
        <strain evidence="2">500-1</strain>
    </source>
</reference>
<name>A0A2C8F876_9BACT</name>
<keyword evidence="2" id="KW-1185">Reference proteome</keyword>
<dbReference type="EMBL" id="LT907975">
    <property type="protein sequence ID" value="SOB58952.1"/>
    <property type="molecule type" value="Genomic_DNA"/>
</dbReference>
<sequence>MSKVKEPEIITVEDNDIEESNIKQPDVVDLAQSIAENVAEQLATAPSNAGELVEAIEVTVEPIVVYKVTTRLPLR</sequence>
<dbReference type="AlphaFoldDB" id="A0A2C8F876"/>
<evidence type="ECO:0000313" key="2">
    <source>
        <dbReference type="Proteomes" id="UP000219215"/>
    </source>
</evidence>
<accession>A0A2C8F876</accession>
<gene>
    <name evidence="1" type="ORF">DPRO_2048</name>
</gene>